<dbReference type="RefSeq" id="WP_237381460.1">
    <property type="nucleotide sequence ID" value="NZ_CP071793.1"/>
</dbReference>
<dbReference type="AlphaFoldDB" id="A0A8A4TMW0"/>
<evidence type="ECO:0000313" key="1">
    <source>
        <dbReference type="EMBL" id="QTD51329.1"/>
    </source>
</evidence>
<protein>
    <recommendedName>
        <fullName evidence="3">Chaperone NapD</fullName>
    </recommendedName>
</protein>
<evidence type="ECO:0000313" key="2">
    <source>
        <dbReference type="Proteomes" id="UP000663929"/>
    </source>
</evidence>
<dbReference type="KEGG" id="scor:J3U87_02575"/>
<name>A0A8A4TMW0_SULCO</name>
<dbReference type="Proteomes" id="UP000663929">
    <property type="component" value="Chromosome"/>
</dbReference>
<reference evidence="1" key="1">
    <citation type="submission" date="2021-03" db="EMBL/GenBank/DDBJ databases">
        <title>Acanthopleuribacteraceae sp. M133.</title>
        <authorList>
            <person name="Wang G."/>
        </authorList>
    </citation>
    <scope>NUCLEOTIDE SEQUENCE</scope>
    <source>
        <strain evidence="1">M133</strain>
    </source>
</reference>
<dbReference type="EMBL" id="CP071793">
    <property type="protein sequence ID" value="QTD51329.1"/>
    <property type="molecule type" value="Genomic_DNA"/>
</dbReference>
<sequence length="81" mass="8944">MPIKSYLAFPKPGRYPHMLSALEQCDGLELYPSENRELAVVVTDSATSEQEQSLETELAGIEDIQCLAMVFGHAEPTSMEV</sequence>
<evidence type="ECO:0008006" key="3">
    <source>
        <dbReference type="Google" id="ProtNLM"/>
    </source>
</evidence>
<organism evidence="1 2">
    <name type="scientific">Sulfidibacter corallicola</name>
    <dbReference type="NCBI Taxonomy" id="2818388"/>
    <lineage>
        <taxon>Bacteria</taxon>
        <taxon>Pseudomonadati</taxon>
        <taxon>Acidobacteriota</taxon>
        <taxon>Holophagae</taxon>
        <taxon>Acanthopleuribacterales</taxon>
        <taxon>Acanthopleuribacteraceae</taxon>
        <taxon>Sulfidibacter</taxon>
    </lineage>
</organism>
<accession>A0A8A4TMW0</accession>
<keyword evidence="2" id="KW-1185">Reference proteome</keyword>
<proteinExistence type="predicted"/>
<gene>
    <name evidence="1" type="ORF">J3U87_02575</name>
</gene>